<keyword evidence="2" id="KW-0547">Nucleotide-binding</keyword>
<protein>
    <recommendedName>
        <fullName evidence="6">mitogen-activated protein kinase kinase</fullName>
        <ecNumber evidence="6">2.7.12.2</ecNumber>
    </recommendedName>
</protein>
<dbReference type="EC" id="2.7.12.2" evidence="6"/>
<evidence type="ECO:0000256" key="3">
    <source>
        <dbReference type="ARBA" id="ARBA00022777"/>
    </source>
</evidence>
<accession>A0A9W8R718</accession>
<comment type="catalytic activity">
    <reaction evidence="7">
        <text>L-seryl-[protein] + ATP = O-phospho-L-seryl-[protein] + ADP + H(+)</text>
        <dbReference type="Rhea" id="RHEA:17989"/>
        <dbReference type="Rhea" id="RHEA-COMP:9863"/>
        <dbReference type="Rhea" id="RHEA-COMP:11604"/>
        <dbReference type="ChEBI" id="CHEBI:15378"/>
        <dbReference type="ChEBI" id="CHEBI:29999"/>
        <dbReference type="ChEBI" id="CHEBI:30616"/>
        <dbReference type="ChEBI" id="CHEBI:83421"/>
        <dbReference type="ChEBI" id="CHEBI:456216"/>
        <dbReference type="EC" id="2.7.12.2"/>
    </reaction>
</comment>
<dbReference type="EMBL" id="JAOQAV010000017">
    <property type="protein sequence ID" value="KAJ4187684.1"/>
    <property type="molecule type" value="Genomic_DNA"/>
</dbReference>
<dbReference type="InterPro" id="IPR011009">
    <property type="entry name" value="Kinase-like_dom_sf"/>
</dbReference>
<dbReference type="Pfam" id="PF00069">
    <property type="entry name" value="Pkinase"/>
    <property type="match status" value="1"/>
</dbReference>
<sequence length="150" mass="17060">MLQALDCLANVGMIHRDVKPENILFTPLSDGQYLYQLADFGLANLAVNAQTYAGTKPYMAPEVYQGSRQPQTVKMDIWSLFVTLAYAMNAAGFRRKPRHSREQVFKAVWEAANWVRLRQFREMAIEDPDYRATAGDMLDKAFFGEGRTTS</sequence>
<evidence type="ECO:0000256" key="7">
    <source>
        <dbReference type="ARBA" id="ARBA00049014"/>
    </source>
</evidence>
<evidence type="ECO:0000259" key="10">
    <source>
        <dbReference type="PROSITE" id="PS50011"/>
    </source>
</evidence>
<dbReference type="Proteomes" id="UP001152087">
    <property type="component" value="Unassembled WGS sequence"/>
</dbReference>
<proteinExistence type="inferred from homology"/>
<organism evidence="11 12">
    <name type="scientific">Fusarium falciforme</name>
    <dbReference type="NCBI Taxonomy" id="195108"/>
    <lineage>
        <taxon>Eukaryota</taxon>
        <taxon>Fungi</taxon>
        <taxon>Dikarya</taxon>
        <taxon>Ascomycota</taxon>
        <taxon>Pezizomycotina</taxon>
        <taxon>Sordariomycetes</taxon>
        <taxon>Hypocreomycetidae</taxon>
        <taxon>Hypocreales</taxon>
        <taxon>Nectriaceae</taxon>
        <taxon>Fusarium</taxon>
        <taxon>Fusarium solani species complex</taxon>
    </lineage>
</organism>
<name>A0A9W8R718_9HYPO</name>
<dbReference type="GO" id="GO:0004708">
    <property type="term" value="F:MAP kinase kinase activity"/>
    <property type="evidence" value="ECO:0007669"/>
    <property type="project" value="UniProtKB-EC"/>
</dbReference>
<feature type="domain" description="Protein kinase" evidence="10">
    <location>
        <begin position="1"/>
        <end position="143"/>
    </location>
</feature>
<evidence type="ECO:0000256" key="8">
    <source>
        <dbReference type="ARBA" id="ARBA00049299"/>
    </source>
</evidence>
<evidence type="ECO:0000256" key="1">
    <source>
        <dbReference type="ARBA" id="ARBA00022679"/>
    </source>
</evidence>
<evidence type="ECO:0000313" key="12">
    <source>
        <dbReference type="Proteomes" id="UP001152087"/>
    </source>
</evidence>
<evidence type="ECO:0000313" key="11">
    <source>
        <dbReference type="EMBL" id="KAJ4187684.1"/>
    </source>
</evidence>
<dbReference type="PANTHER" id="PTHR48013">
    <property type="entry name" value="DUAL SPECIFICITY MITOGEN-ACTIVATED PROTEIN KINASE KINASE 5-RELATED"/>
    <property type="match status" value="1"/>
</dbReference>
<dbReference type="SUPFAM" id="SSF56112">
    <property type="entry name" value="Protein kinase-like (PK-like)"/>
    <property type="match status" value="1"/>
</dbReference>
<comment type="caution">
    <text evidence="11">The sequence shown here is derived from an EMBL/GenBank/DDBJ whole genome shotgun (WGS) entry which is preliminary data.</text>
</comment>
<dbReference type="InterPro" id="IPR008271">
    <property type="entry name" value="Ser/Thr_kinase_AS"/>
</dbReference>
<dbReference type="PANTHER" id="PTHR48013:SF9">
    <property type="entry name" value="DUAL SPECIFICITY MITOGEN-ACTIVATED PROTEIN KINASE KINASE 5"/>
    <property type="match status" value="1"/>
</dbReference>
<comment type="catalytic activity">
    <reaction evidence="9">
        <text>L-tyrosyl-[protein] + ATP = O-phospho-L-tyrosyl-[protein] + ADP + H(+)</text>
        <dbReference type="Rhea" id="RHEA:10596"/>
        <dbReference type="Rhea" id="RHEA-COMP:10136"/>
        <dbReference type="Rhea" id="RHEA-COMP:20101"/>
        <dbReference type="ChEBI" id="CHEBI:15378"/>
        <dbReference type="ChEBI" id="CHEBI:30616"/>
        <dbReference type="ChEBI" id="CHEBI:46858"/>
        <dbReference type="ChEBI" id="CHEBI:61978"/>
        <dbReference type="ChEBI" id="CHEBI:456216"/>
        <dbReference type="EC" id="2.7.12.2"/>
    </reaction>
</comment>
<comment type="similarity">
    <text evidence="5">Belongs to the protein kinase superfamily. STE Ser/Thr protein kinase family. MAP kinase kinase subfamily.</text>
</comment>
<dbReference type="AlphaFoldDB" id="A0A9W8R718"/>
<evidence type="ECO:0000256" key="9">
    <source>
        <dbReference type="ARBA" id="ARBA00051693"/>
    </source>
</evidence>
<dbReference type="PROSITE" id="PS00108">
    <property type="entry name" value="PROTEIN_KINASE_ST"/>
    <property type="match status" value="1"/>
</dbReference>
<keyword evidence="4" id="KW-0067">ATP-binding</keyword>
<keyword evidence="1" id="KW-0808">Transferase</keyword>
<dbReference type="GO" id="GO:0005524">
    <property type="term" value="F:ATP binding"/>
    <property type="evidence" value="ECO:0007669"/>
    <property type="project" value="UniProtKB-KW"/>
</dbReference>
<evidence type="ECO:0000256" key="6">
    <source>
        <dbReference type="ARBA" id="ARBA00038999"/>
    </source>
</evidence>
<evidence type="ECO:0000256" key="5">
    <source>
        <dbReference type="ARBA" id="ARBA00038035"/>
    </source>
</evidence>
<dbReference type="SMART" id="SM00220">
    <property type="entry name" value="S_TKc"/>
    <property type="match status" value="1"/>
</dbReference>
<dbReference type="Gene3D" id="1.10.510.10">
    <property type="entry name" value="Transferase(Phosphotransferase) domain 1"/>
    <property type="match status" value="1"/>
</dbReference>
<gene>
    <name evidence="11" type="primary">MAP3K8</name>
    <name evidence="11" type="ORF">NW755_007179</name>
</gene>
<comment type="catalytic activity">
    <reaction evidence="8">
        <text>L-threonyl-[protein] + ATP = O-phospho-L-threonyl-[protein] + ADP + H(+)</text>
        <dbReference type="Rhea" id="RHEA:46608"/>
        <dbReference type="Rhea" id="RHEA-COMP:11060"/>
        <dbReference type="Rhea" id="RHEA-COMP:11605"/>
        <dbReference type="ChEBI" id="CHEBI:15378"/>
        <dbReference type="ChEBI" id="CHEBI:30013"/>
        <dbReference type="ChEBI" id="CHEBI:30616"/>
        <dbReference type="ChEBI" id="CHEBI:61977"/>
        <dbReference type="ChEBI" id="CHEBI:456216"/>
        <dbReference type="EC" id="2.7.12.2"/>
    </reaction>
</comment>
<reference evidence="11" key="1">
    <citation type="submission" date="2022-09" db="EMBL/GenBank/DDBJ databases">
        <title>Fusarium specimens isolated from Avocado Roots.</title>
        <authorList>
            <person name="Stajich J."/>
            <person name="Roper C."/>
            <person name="Heimlech-Rivalta G."/>
        </authorList>
    </citation>
    <scope>NUCLEOTIDE SEQUENCE</scope>
    <source>
        <strain evidence="11">A02</strain>
    </source>
</reference>
<dbReference type="PROSITE" id="PS50011">
    <property type="entry name" value="PROTEIN_KINASE_DOM"/>
    <property type="match status" value="1"/>
</dbReference>
<dbReference type="InterPro" id="IPR000719">
    <property type="entry name" value="Prot_kinase_dom"/>
</dbReference>
<keyword evidence="3 11" id="KW-0418">Kinase</keyword>
<keyword evidence="12" id="KW-1185">Reference proteome</keyword>
<evidence type="ECO:0000256" key="4">
    <source>
        <dbReference type="ARBA" id="ARBA00022840"/>
    </source>
</evidence>
<evidence type="ECO:0000256" key="2">
    <source>
        <dbReference type="ARBA" id="ARBA00022741"/>
    </source>
</evidence>